<reference evidence="3 4" key="1">
    <citation type="submission" date="2014-04" db="EMBL/GenBank/DDBJ databases">
        <title>A comprehensive comparison of genomes of Erythrobacter spp. Strains.</title>
        <authorList>
            <person name="Zheng Q."/>
        </authorList>
    </citation>
    <scope>NUCLEOTIDE SEQUENCE [LARGE SCALE GENOMIC DNA]</scope>
    <source>
        <strain evidence="3 4">DSM 8509</strain>
    </source>
</reference>
<keyword evidence="4" id="KW-1185">Reference proteome</keyword>
<evidence type="ECO:0000259" key="2">
    <source>
        <dbReference type="Pfam" id="PF00144"/>
    </source>
</evidence>
<dbReference type="PANTHER" id="PTHR43283">
    <property type="entry name" value="BETA-LACTAMASE-RELATED"/>
    <property type="match status" value="1"/>
</dbReference>
<organism evidence="3 4">
    <name type="scientific">Erythrobacter litoralis</name>
    <dbReference type="NCBI Taxonomy" id="39960"/>
    <lineage>
        <taxon>Bacteria</taxon>
        <taxon>Pseudomonadati</taxon>
        <taxon>Pseudomonadota</taxon>
        <taxon>Alphaproteobacteria</taxon>
        <taxon>Sphingomonadales</taxon>
        <taxon>Erythrobacteraceae</taxon>
        <taxon>Erythrobacter/Porphyrobacter group</taxon>
        <taxon>Erythrobacter</taxon>
    </lineage>
</organism>
<dbReference type="EMBL" id="JMIX01000003">
    <property type="protein sequence ID" value="KEO98513.1"/>
    <property type="molecule type" value="Genomic_DNA"/>
</dbReference>
<feature type="chain" id="PRO_5001697578" description="Beta-lactamase-related domain-containing protein" evidence="1">
    <location>
        <begin position="26"/>
        <end position="391"/>
    </location>
</feature>
<sequence>MTKHKMTRWLAPAALALCLAEGAAAQSADERYSDLDNPMTPADMQGASVLDVERYRPTYAIKGCAADFPDPADPNAELAEALAKAQAFSDEHKGLGLLVLHGGVPVHESYGEGASTASTSASASMMKSVIALLYGIAIHDGVIGSLDDPVGGYIAEWADDPRGAITLRQMLTMSSGLAPSDFMKIIFAPDIGAEAVKLEMVSEPGSEFSYNNAVTNLLTFALDRALAAKGKGGVLSYLESELWCPIGNGPARVWVDPGGKARGYAGMQATLRDWARIGELIRNRGRANGEQVVPASWIEAMATPSQANAQYGLHVWLGREYTPERAYSAGNPVKVPHSEPFAAQDIVYFDGFGGQRVYVLPSHELTVVRIGEVDLTYDDARIPNLLARAAD</sequence>
<dbReference type="Gene3D" id="3.40.710.10">
    <property type="entry name" value="DD-peptidase/beta-lactamase superfamily"/>
    <property type="match status" value="1"/>
</dbReference>
<dbReference type="PATRIC" id="fig|39960.10.peg.2109"/>
<dbReference type="InterPro" id="IPR050789">
    <property type="entry name" value="Diverse_Enzym_Activities"/>
</dbReference>
<gene>
    <name evidence="3" type="ORF">EH32_05210</name>
</gene>
<evidence type="ECO:0000313" key="4">
    <source>
        <dbReference type="Proteomes" id="UP000027866"/>
    </source>
</evidence>
<dbReference type="InterPro" id="IPR012338">
    <property type="entry name" value="Beta-lactam/transpept-like"/>
</dbReference>
<keyword evidence="1" id="KW-0732">Signal</keyword>
<dbReference type="KEGG" id="elq:Ga0102493_113017"/>
<proteinExistence type="predicted"/>
<dbReference type="SUPFAM" id="SSF56601">
    <property type="entry name" value="beta-lactamase/transpeptidase-like"/>
    <property type="match status" value="1"/>
</dbReference>
<accession>A0A074N2V6</accession>
<dbReference type="RefSeq" id="WP_051697495.1">
    <property type="nucleotide sequence ID" value="NZ_CP017057.1"/>
</dbReference>
<evidence type="ECO:0000313" key="3">
    <source>
        <dbReference type="EMBL" id="KEO98513.1"/>
    </source>
</evidence>
<feature type="domain" description="Beta-lactamase-related" evidence="2">
    <location>
        <begin position="89"/>
        <end position="369"/>
    </location>
</feature>
<dbReference type="Pfam" id="PF00144">
    <property type="entry name" value="Beta-lactamase"/>
    <property type="match status" value="1"/>
</dbReference>
<dbReference type="InterPro" id="IPR001466">
    <property type="entry name" value="Beta-lactam-related"/>
</dbReference>
<name>A0A074N2V6_9SPHN</name>
<protein>
    <recommendedName>
        <fullName evidence="2">Beta-lactamase-related domain-containing protein</fullName>
    </recommendedName>
</protein>
<feature type="signal peptide" evidence="1">
    <location>
        <begin position="1"/>
        <end position="25"/>
    </location>
</feature>
<dbReference type="OrthoDB" id="9814204at2"/>
<dbReference type="PANTHER" id="PTHR43283:SF7">
    <property type="entry name" value="BETA-LACTAMASE-RELATED DOMAIN-CONTAINING PROTEIN"/>
    <property type="match status" value="1"/>
</dbReference>
<dbReference type="AlphaFoldDB" id="A0A074N2V6"/>
<dbReference type="Proteomes" id="UP000027866">
    <property type="component" value="Unassembled WGS sequence"/>
</dbReference>
<comment type="caution">
    <text evidence="3">The sequence shown here is derived from an EMBL/GenBank/DDBJ whole genome shotgun (WGS) entry which is preliminary data.</text>
</comment>
<evidence type="ECO:0000256" key="1">
    <source>
        <dbReference type="SAM" id="SignalP"/>
    </source>
</evidence>